<dbReference type="Pfam" id="PF00271">
    <property type="entry name" value="Helicase_C"/>
    <property type="match status" value="1"/>
</dbReference>
<dbReference type="GO" id="GO:0005524">
    <property type="term" value="F:ATP binding"/>
    <property type="evidence" value="ECO:0007669"/>
    <property type="project" value="UniProtKB-KW"/>
</dbReference>
<dbReference type="Proteomes" id="UP001174934">
    <property type="component" value="Unassembled WGS sequence"/>
</dbReference>
<dbReference type="InterPro" id="IPR001650">
    <property type="entry name" value="Helicase_C-like"/>
</dbReference>
<dbReference type="PANTHER" id="PTHR45626">
    <property type="entry name" value="TRANSCRIPTION TERMINATION FACTOR 2-RELATED"/>
    <property type="match status" value="1"/>
</dbReference>
<dbReference type="InterPro" id="IPR000330">
    <property type="entry name" value="SNF2_N"/>
</dbReference>
<dbReference type="Pfam" id="PF00176">
    <property type="entry name" value="SNF2-rel_dom"/>
    <property type="match status" value="1"/>
</dbReference>
<reference evidence="6" key="1">
    <citation type="submission" date="2023-06" db="EMBL/GenBank/DDBJ databases">
        <title>Genome-scale phylogeny and comparative genomics of the fungal order Sordariales.</title>
        <authorList>
            <consortium name="Lawrence Berkeley National Laboratory"/>
            <person name="Hensen N."/>
            <person name="Bonometti L."/>
            <person name="Westerberg I."/>
            <person name="Brannstrom I.O."/>
            <person name="Guillou S."/>
            <person name="Cros-Aarteil S."/>
            <person name="Calhoun S."/>
            <person name="Haridas S."/>
            <person name="Kuo A."/>
            <person name="Mondo S."/>
            <person name="Pangilinan J."/>
            <person name="Riley R."/>
            <person name="LaButti K."/>
            <person name="Andreopoulos B."/>
            <person name="Lipzen A."/>
            <person name="Chen C."/>
            <person name="Yanf M."/>
            <person name="Daum C."/>
            <person name="Ng V."/>
            <person name="Clum A."/>
            <person name="Steindorff A."/>
            <person name="Ohm R."/>
            <person name="Martin F."/>
            <person name="Silar P."/>
            <person name="Natvig D."/>
            <person name="Lalanne C."/>
            <person name="Gautier V."/>
            <person name="Ament-velasquez S.L."/>
            <person name="Kruys A."/>
            <person name="Hutchinson M.I."/>
            <person name="Powell A.J."/>
            <person name="Barry K."/>
            <person name="Miller A.N."/>
            <person name="Grigoriev I.V."/>
            <person name="Debuchy R."/>
            <person name="Gladieux P."/>
            <person name="Thoren M.H."/>
            <person name="Johannesson H."/>
        </authorList>
    </citation>
    <scope>NUCLEOTIDE SEQUENCE</scope>
    <source>
        <strain evidence="6">SMH3391-2</strain>
    </source>
</reference>
<evidence type="ECO:0000256" key="4">
    <source>
        <dbReference type="SAM" id="MobiDB-lite"/>
    </source>
</evidence>
<feature type="compositionally biased region" description="Polar residues" evidence="4">
    <location>
        <begin position="167"/>
        <end position="176"/>
    </location>
</feature>
<proteinExistence type="predicted"/>
<organism evidence="6 7">
    <name type="scientific">Bombardia bombarda</name>
    <dbReference type="NCBI Taxonomy" id="252184"/>
    <lineage>
        <taxon>Eukaryota</taxon>
        <taxon>Fungi</taxon>
        <taxon>Dikarya</taxon>
        <taxon>Ascomycota</taxon>
        <taxon>Pezizomycotina</taxon>
        <taxon>Sordariomycetes</taxon>
        <taxon>Sordariomycetidae</taxon>
        <taxon>Sordariales</taxon>
        <taxon>Lasiosphaeriaceae</taxon>
        <taxon>Bombardia</taxon>
    </lineage>
</organism>
<feature type="region of interest" description="Disordered" evidence="4">
    <location>
        <begin position="1113"/>
        <end position="1151"/>
    </location>
</feature>
<comment type="caution">
    <text evidence="6">The sequence shown here is derived from an EMBL/GenBank/DDBJ whole genome shotgun (WGS) entry which is preliminary data.</text>
</comment>
<dbReference type="InterPro" id="IPR050628">
    <property type="entry name" value="SNF2_RAD54_helicase_TF"/>
</dbReference>
<dbReference type="GO" id="GO:0016787">
    <property type="term" value="F:hydrolase activity"/>
    <property type="evidence" value="ECO:0007669"/>
    <property type="project" value="UniProtKB-KW"/>
</dbReference>
<keyword evidence="2 6" id="KW-0378">Hydrolase</keyword>
<gene>
    <name evidence="6" type="ORF">B0T17DRAFT_522598</name>
</gene>
<dbReference type="SUPFAM" id="SSF52540">
    <property type="entry name" value="P-loop containing nucleoside triphosphate hydrolases"/>
    <property type="match status" value="2"/>
</dbReference>
<feature type="compositionally biased region" description="Low complexity" evidence="4">
    <location>
        <begin position="530"/>
        <end position="540"/>
    </location>
</feature>
<dbReference type="PROSITE" id="PS51194">
    <property type="entry name" value="HELICASE_CTER"/>
    <property type="match status" value="1"/>
</dbReference>
<dbReference type="InterPro" id="IPR027417">
    <property type="entry name" value="P-loop_NTPase"/>
</dbReference>
<sequence length="1151" mass="128954">MACPDQRQPRYIPVGCLLFDRQDSRLLGRPAWPLPVQPVYRSWLQFSQNLAHATYDIDSLSDNFCGNPPCLLPEGLQWLLLTSKVLFPYRKLLYLKWIQMTFSVSLDDVGRGIIRVYVLADDVGNREVPRDDGKLRKARLRLMRQLDYSQSTWRGTAGISPSPGPKAQSSLASLSNGEDGEEASLLEMFNSIPSPSPQPTTVEDPYNLEAMYSLLNNNIHGIKTTLYPHQCRSAALMIEKESRARQFMDPRLQTVVDQEGSFWYYDASTGSSFCAPRLYDAPCGGILAEEMGSGKTLICLALIFATKHIPAKVPDMYRKSDPIVRPTTGSFADMAAACISREGVPWKLEFPSGDSGDEDRSNAIRVIQRNLYQYTIPSPSRQRSARLSEKVKPPRLIYPSHASLVIVPPNLLQQWKDEVAKHTTGLKLLVIEAKDDIPSTEQLRDCDIALLASNRTEWLSAEVDNGRCVSPFVQVHFKRCIVDEGHKLGNATYNQKTNLHIAIDCLQTSARWVVTGTPTRGLRGVGGTSRSGTSSISDGSPNLQSSQLLIDEGSRSLEDDDLRRIGCISKQFLKLRPWANTNDDLGDTPADWSLHFVRPRNDASRRSATNQKALRAILELLIVRHRATEIDNLLPAVDQESVYLDGSYQDTLVLNLFSMMIIFNAVQSQRTDQDYFFHPRQKKALIQLTSNLRQASFFGGPFFSLADLKKAINTAESFLAEGRVSISADDEVLLRSAIKFGHLAVGNSLKNWVNVFHEIPIHLLDFPWGAGKTWSLDLEEGEPVCTDPRMVLALQKLLQHIVDAPSSLQHLYESGRFSDEGRKEREKATQAEAYQGRTEILAGNTQLGQDETDTKRRRSVKVELQLPAEKTPASASSSKVDIARPLEKTRMISTASAKLSYLIDEIIKYQEKEQIIIFYDNDNVAYYIGGMLEILLVHHLIYGKHLTTTQRAQYVTTFNNSAKFRVLLMDINLAAFGLDMRSASRVYFINPVLNPQVEAQAIGRVRRISQKKPVTVRTLVLRGSLEEMIVKRRAEMTQAEQRKCRSILDDKPMYEFILNARILPLPGGDDVAGPDQMAKLEKPQLIFGREFGRQSSDLDRGLLSANAAVKKRMYSAPEEAASEPDAARLESDNSSPKRMKAGGVRFEGVDD</sequence>
<dbReference type="InterPro" id="IPR014001">
    <property type="entry name" value="Helicase_ATP-bd"/>
</dbReference>
<keyword evidence="7" id="KW-1185">Reference proteome</keyword>
<keyword evidence="1" id="KW-0547">Nucleotide-binding</keyword>
<dbReference type="GO" id="GO:0008094">
    <property type="term" value="F:ATP-dependent activity, acting on DNA"/>
    <property type="evidence" value="ECO:0007669"/>
    <property type="project" value="TreeGrafter"/>
</dbReference>
<feature type="domain" description="Helicase C-terminal" evidence="5">
    <location>
        <begin position="902"/>
        <end position="1059"/>
    </location>
</feature>
<dbReference type="InterPro" id="IPR049730">
    <property type="entry name" value="SNF2/RAD54-like_C"/>
</dbReference>
<dbReference type="AlphaFoldDB" id="A0AA39X7X9"/>
<dbReference type="GO" id="GO:0006281">
    <property type="term" value="P:DNA repair"/>
    <property type="evidence" value="ECO:0007669"/>
    <property type="project" value="TreeGrafter"/>
</dbReference>
<evidence type="ECO:0000259" key="5">
    <source>
        <dbReference type="PROSITE" id="PS51194"/>
    </source>
</evidence>
<evidence type="ECO:0000313" key="6">
    <source>
        <dbReference type="EMBL" id="KAK0628395.1"/>
    </source>
</evidence>
<dbReference type="EMBL" id="JAULSR010000002">
    <property type="protein sequence ID" value="KAK0628395.1"/>
    <property type="molecule type" value="Genomic_DNA"/>
</dbReference>
<feature type="region of interest" description="Disordered" evidence="4">
    <location>
        <begin position="153"/>
        <end position="176"/>
    </location>
</feature>
<dbReference type="CDD" id="cd18793">
    <property type="entry name" value="SF2_C_SNF"/>
    <property type="match status" value="1"/>
</dbReference>
<evidence type="ECO:0000256" key="2">
    <source>
        <dbReference type="ARBA" id="ARBA00022801"/>
    </source>
</evidence>
<keyword evidence="3" id="KW-0067">ATP-binding</keyword>
<feature type="region of interest" description="Disordered" evidence="4">
    <location>
        <begin position="521"/>
        <end position="545"/>
    </location>
</feature>
<evidence type="ECO:0000313" key="7">
    <source>
        <dbReference type="Proteomes" id="UP001174934"/>
    </source>
</evidence>
<dbReference type="PANTHER" id="PTHR45626:SF51">
    <property type="entry name" value="SNF2-RELATED DOMAIN-CONTAINING PROTEIN"/>
    <property type="match status" value="1"/>
</dbReference>
<accession>A0AA39X7X9</accession>
<evidence type="ECO:0000256" key="3">
    <source>
        <dbReference type="ARBA" id="ARBA00022840"/>
    </source>
</evidence>
<name>A0AA39X7X9_9PEZI</name>
<dbReference type="SMART" id="SM00487">
    <property type="entry name" value="DEXDc"/>
    <property type="match status" value="1"/>
</dbReference>
<dbReference type="Gene3D" id="3.40.50.300">
    <property type="entry name" value="P-loop containing nucleotide triphosphate hydrolases"/>
    <property type="match status" value="2"/>
</dbReference>
<evidence type="ECO:0000256" key="1">
    <source>
        <dbReference type="ARBA" id="ARBA00022741"/>
    </source>
</evidence>
<protein>
    <submittedName>
        <fullName evidence="6">P-loop containing nucleoside triphosphate hydrolase protein</fullName>
    </submittedName>
</protein>
<dbReference type="GO" id="GO:0005634">
    <property type="term" value="C:nucleus"/>
    <property type="evidence" value="ECO:0007669"/>
    <property type="project" value="TreeGrafter"/>
</dbReference>